<keyword evidence="2" id="KW-1185">Reference proteome</keyword>
<sequence length="102" mass="11715">MREEIHSEVVLTQLVQRAQAARKPTKVITIKKGRNKEVELTLYVFDAVYCQESVLSAMMEKVKPVLDTSYKPYISDGNQEANNKCENCEVGYKEQNHTLNHN</sequence>
<comment type="caution">
    <text evidence="1">The sequence shown here is derived from an EMBL/GenBank/DDBJ whole genome shotgun (WGS) entry which is preliminary data.</text>
</comment>
<dbReference type="EMBL" id="QTSX02000723">
    <property type="protein sequence ID" value="KAJ9086342.1"/>
    <property type="molecule type" value="Genomic_DNA"/>
</dbReference>
<accession>A0ACC2UIY5</accession>
<dbReference type="Proteomes" id="UP001165960">
    <property type="component" value="Unassembled WGS sequence"/>
</dbReference>
<evidence type="ECO:0000313" key="1">
    <source>
        <dbReference type="EMBL" id="KAJ9086342.1"/>
    </source>
</evidence>
<gene>
    <name evidence="1" type="ORF">DSO57_1005046</name>
</gene>
<protein>
    <submittedName>
        <fullName evidence="1">Uncharacterized protein</fullName>
    </submittedName>
</protein>
<proteinExistence type="predicted"/>
<evidence type="ECO:0000313" key="2">
    <source>
        <dbReference type="Proteomes" id="UP001165960"/>
    </source>
</evidence>
<name>A0ACC2UIY5_9FUNG</name>
<organism evidence="1 2">
    <name type="scientific">Entomophthora muscae</name>
    <dbReference type="NCBI Taxonomy" id="34485"/>
    <lineage>
        <taxon>Eukaryota</taxon>
        <taxon>Fungi</taxon>
        <taxon>Fungi incertae sedis</taxon>
        <taxon>Zoopagomycota</taxon>
        <taxon>Entomophthoromycotina</taxon>
        <taxon>Entomophthoromycetes</taxon>
        <taxon>Entomophthorales</taxon>
        <taxon>Entomophthoraceae</taxon>
        <taxon>Entomophthora</taxon>
    </lineage>
</organism>
<reference evidence="1" key="1">
    <citation type="submission" date="2022-04" db="EMBL/GenBank/DDBJ databases">
        <title>Genome of the entomopathogenic fungus Entomophthora muscae.</title>
        <authorList>
            <person name="Elya C."/>
            <person name="Lovett B.R."/>
            <person name="Lee E."/>
            <person name="Macias A.M."/>
            <person name="Hajek A.E."/>
            <person name="De Bivort B.L."/>
            <person name="Kasson M.T."/>
            <person name="De Fine Licht H.H."/>
            <person name="Stajich J.E."/>
        </authorList>
    </citation>
    <scope>NUCLEOTIDE SEQUENCE</scope>
    <source>
        <strain evidence="1">Berkeley</strain>
    </source>
</reference>